<feature type="compositionally biased region" description="Basic and acidic residues" evidence="1">
    <location>
        <begin position="361"/>
        <end position="381"/>
    </location>
</feature>
<dbReference type="EMBL" id="NHTK01001265">
    <property type="protein sequence ID" value="PPR01216.1"/>
    <property type="molecule type" value="Genomic_DNA"/>
</dbReference>
<gene>
    <name evidence="2" type="ORF">CVT24_006041</name>
</gene>
<reference evidence="2 3" key="1">
    <citation type="journal article" date="2018" name="Evol. Lett.">
        <title>Horizontal gene cluster transfer increased hallucinogenic mushroom diversity.</title>
        <authorList>
            <person name="Reynolds H.T."/>
            <person name="Vijayakumar V."/>
            <person name="Gluck-Thaler E."/>
            <person name="Korotkin H.B."/>
            <person name="Matheny P.B."/>
            <person name="Slot J.C."/>
        </authorList>
    </citation>
    <scope>NUCLEOTIDE SEQUENCE [LARGE SCALE GENOMIC DNA]</scope>
    <source>
        <strain evidence="2 3">2629</strain>
    </source>
</reference>
<accession>A0A409YDX2</accession>
<dbReference type="InParanoid" id="A0A409YDX2"/>
<organism evidence="2 3">
    <name type="scientific">Panaeolus cyanescens</name>
    <dbReference type="NCBI Taxonomy" id="181874"/>
    <lineage>
        <taxon>Eukaryota</taxon>
        <taxon>Fungi</taxon>
        <taxon>Dikarya</taxon>
        <taxon>Basidiomycota</taxon>
        <taxon>Agaricomycotina</taxon>
        <taxon>Agaricomycetes</taxon>
        <taxon>Agaricomycetidae</taxon>
        <taxon>Agaricales</taxon>
        <taxon>Agaricineae</taxon>
        <taxon>Galeropsidaceae</taxon>
        <taxon>Panaeolus</taxon>
    </lineage>
</organism>
<comment type="caution">
    <text evidence="2">The sequence shown here is derived from an EMBL/GenBank/DDBJ whole genome shotgun (WGS) entry which is preliminary data.</text>
</comment>
<evidence type="ECO:0000313" key="2">
    <source>
        <dbReference type="EMBL" id="PPR01216.1"/>
    </source>
</evidence>
<feature type="region of interest" description="Disordered" evidence="1">
    <location>
        <begin position="350"/>
        <end position="445"/>
    </location>
</feature>
<evidence type="ECO:0000256" key="1">
    <source>
        <dbReference type="SAM" id="MobiDB-lite"/>
    </source>
</evidence>
<sequence length="565" mass="62641">MADVYAPISCVPEKGPFALLLQLLGAKNLQLIVLIHGIINRAATKHLDGSVVFSAQHDKVLPIYNELVNAMPKHFDVSEDKKLEIRNQLLLIVKNIHRNRIRYHWLKENPSVERDFDDMKTYDVFSNTGAEEVVWQKAATPVKIPSQTPKSRNAKMKPSLQHHDGLQPQNSSNYPCARINARKYIALECASGLAVFDFLASEGSTSAHRVASFLFLSDGLRGTEVARLRKRGRLLGIDVHPVDILKPLTGPLSKFLKMFSIRDLGDSIRVHGLINQAATKHLDGSVVFSQQYDKVETVYSELKVAMSATFKLSENRRRDAMKYLQDVLKNIHRNRIRYHWLKANSRGESDIVDTDTEDDDVPFHDSADSDDTMIRIGDREPSSFADASSVRQGGRNPRRSGRLAQETESASRGTAPSSSSSHGPVKKNNAGTAKKVGQAGDARKGGLVVIRTHQNRAAGTLPASRAPQKKESEIVVQENGDLDEEAFIALHDSAFLPAFDVLKAEGYASASRVASFVSLPDGFRGTEVSRLVRQGELMGKDVHAVDFFTVMTLLTYFYDGEKSLL</sequence>
<dbReference type="AlphaFoldDB" id="A0A409YDX2"/>
<feature type="region of interest" description="Disordered" evidence="1">
    <location>
        <begin position="144"/>
        <end position="171"/>
    </location>
</feature>
<keyword evidence="3" id="KW-1185">Reference proteome</keyword>
<proteinExistence type="predicted"/>
<dbReference type="Proteomes" id="UP000284842">
    <property type="component" value="Unassembled WGS sequence"/>
</dbReference>
<feature type="compositionally biased region" description="Acidic residues" evidence="1">
    <location>
        <begin position="350"/>
        <end position="360"/>
    </location>
</feature>
<protein>
    <submittedName>
        <fullName evidence="2">Uncharacterized protein</fullName>
    </submittedName>
</protein>
<evidence type="ECO:0000313" key="3">
    <source>
        <dbReference type="Proteomes" id="UP000284842"/>
    </source>
</evidence>
<feature type="compositionally biased region" description="Polar residues" evidence="1">
    <location>
        <begin position="406"/>
        <end position="416"/>
    </location>
</feature>
<name>A0A409YDX2_9AGAR</name>